<feature type="coiled-coil region" evidence="1">
    <location>
        <begin position="61"/>
        <end position="88"/>
    </location>
</feature>
<keyword evidence="3" id="KW-1133">Transmembrane helix</keyword>
<keyword evidence="1" id="KW-0175">Coiled coil</keyword>
<feature type="transmembrane region" description="Helical" evidence="3">
    <location>
        <begin position="265"/>
        <end position="284"/>
    </location>
</feature>
<dbReference type="AlphaFoldDB" id="A0A1A8WN04"/>
<reference evidence="5" key="1">
    <citation type="submission" date="2016-05" db="EMBL/GenBank/DDBJ databases">
        <authorList>
            <person name="Naeem Raeece"/>
        </authorList>
    </citation>
    <scope>NUCLEOTIDE SEQUENCE [LARGE SCALE GENOMIC DNA]</scope>
</reference>
<dbReference type="VEuPathDB" id="PlasmoDB:PmUG01_01015600"/>
<evidence type="ECO:0000313" key="4">
    <source>
        <dbReference type="EMBL" id="SBS94268.1"/>
    </source>
</evidence>
<protein>
    <submittedName>
        <fullName evidence="4">Uncharacterized protein</fullName>
    </submittedName>
</protein>
<evidence type="ECO:0000256" key="3">
    <source>
        <dbReference type="SAM" id="Phobius"/>
    </source>
</evidence>
<evidence type="ECO:0000313" key="5">
    <source>
        <dbReference type="Proteomes" id="UP000078597"/>
    </source>
</evidence>
<evidence type="ECO:0000256" key="1">
    <source>
        <dbReference type="SAM" id="Coils"/>
    </source>
</evidence>
<dbReference type="EMBL" id="FLQW01002812">
    <property type="protein sequence ID" value="SBS94268.1"/>
    <property type="molecule type" value="Genomic_DNA"/>
</dbReference>
<organism evidence="4 5">
    <name type="scientific">Plasmodium malariae</name>
    <dbReference type="NCBI Taxonomy" id="5858"/>
    <lineage>
        <taxon>Eukaryota</taxon>
        <taxon>Sar</taxon>
        <taxon>Alveolata</taxon>
        <taxon>Apicomplexa</taxon>
        <taxon>Aconoidasida</taxon>
        <taxon>Haemosporida</taxon>
        <taxon>Plasmodiidae</taxon>
        <taxon>Plasmodium</taxon>
        <taxon>Plasmodium (Plasmodium)</taxon>
    </lineage>
</organism>
<feature type="compositionally biased region" description="Basic residues" evidence="2">
    <location>
        <begin position="1"/>
        <end position="19"/>
    </location>
</feature>
<dbReference type="Proteomes" id="UP000078597">
    <property type="component" value="Unassembled WGS sequence"/>
</dbReference>
<sequence length="443" mass="52407">MRISRHRETKPNGYKHTHRNMKDARDSIRTNSRTLENARDSFNTNVTEKMAEERQMDNNCMDIYKEQVNEERKENKENEQNVDVYDKNDERINTTNERRLNYNNSFMHDNKEIYGVNEINNDRYSGNKKKLQIVENQKENFNCSGPYNHFYEHNAKEETKGERKMRKKYKCNTYMSTEKYQEYLEKINQQINDILNRVYKAYKGSNKKQYFSRIFQMRDINCIFSFMFLSLLIIFAIMSEYMGLLLSLLLFIISIQLKYSRTNMALLNSITGILFISIATVFSYSNINKESVIETTTKQNAINNINTNKNLLNNADDKNKDVYFKYDKYVLSLDDNNKILNVEKKRSKEINIDIDKYIYNEYHLFKHLLLNTALDFKNSSNVHKRKELLNGGKNDMKLVYLNGSRKKNNFKPVQRGGSMPKEGNKGSKDFVLNISDTSSDCFS</sequence>
<name>A0A1A8WN04_PLAMA</name>
<feature type="region of interest" description="Disordered" evidence="2">
    <location>
        <begin position="1"/>
        <end position="30"/>
    </location>
</feature>
<accession>A0A1A8WN04</accession>
<feature type="transmembrane region" description="Helical" evidence="3">
    <location>
        <begin position="223"/>
        <end position="253"/>
    </location>
</feature>
<keyword evidence="3" id="KW-0472">Membrane</keyword>
<keyword evidence="3" id="KW-0812">Transmembrane</keyword>
<proteinExistence type="predicted"/>
<feature type="region of interest" description="Disordered" evidence="2">
    <location>
        <begin position="407"/>
        <end position="431"/>
    </location>
</feature>
<evidence type="ECO:0000256" key="2">
    <source>
        <dbReference type="SAM" id="MobiDB-lite"/>
    </source>
</evidence>
<gene>
    <name evidence="4" type="ORF">PMALA_042780</name>
</gene>
<feature type="non-terminal residue" evidence="4">
    <location>
        <position position="443"/>
    </location>
</feature>